<name>A0A8J6D947_9ROSI</name>
<protein>
    <submittedName>
        <fullName evidence="1">Uncharacterized protein</fullName>
    </submittedName>
</protein>
<keyword evidence="2" id="KW-1185">Reference proteome</keyword>
<dbReference type="AlphaFoldDB" id="A0A8J6D947"/>
<comment type="caution">
    <text evidence="1">The sequence shown here is derived from an EMBL/GenBank/DDBJ whole genome shotgun (WGS) entry which is preliminary data.</text>
</comment>
<sequence length="233" mass="25317">MGWRIGNGSTVNIWNDSWILGPGNGNIDINSTTVDHLISSEHYTWKKDIVRAITDGEQTDHILHIPIANQMRQISWFGVWFARNRLVHDSVRQTVNELVGLFPGTYGKLRKLDLSRSSSTKSLGTDYGACTYLVIHVADAFITGARACEQVIRFAIDMGFCQSGAFLSKGRSSIPISKILGRGGINNGGKNSKSGLVALGTPDLEALIFTPNLATNLFSLFGMCTVDLSAGVI</sequence>
<gene>
    <name evidence="1" type="ORF">CXB51_000996</name>
</gene>
<dbReference type="Proteomes" id="UP000701853">
    <property type="component" value="Chromosome 1"/>
</dbReference>
<evidence type="ECO:0000313" key="2">
    <source>
        <dbReference type="Proteomes" id="UP000701853"/>
    </source>
</evidence>
<proteinExistence type="predicted"/>
<reference evidence="1 2" key="1">
    <citation type="journal article" date="2021" name="bioRxiv">
        <title>The Gossypium anomalum genome as a resource for cotton improvement and evolutionary analysis of hybrid incompatibility.</title>
        <authorList>
            <person name="Grover C.E."/>
            <person name="Yuan D."/>
            <person name="Arick M.A."/>
            <person name="Miller E.R."/>
            <person name="Hu G."/>
            <person name="Peterson D.G."/>
            <person name="Wendel J.F."/>
            <person name="Udall J.A."/>
        </authorList>
    </citation>
    <scope>NUCLEOTIDE SEQUENCE [LARGE SCALE GENOMIC DNA]</scope>
    <source>
        <strain evidence="1">JFW-Udall</strain>
        <tissue evidence="1">Leaf</tissue>
    </source>
</reference>
<evidence type="ECO:0000313" key="1">
    <source>
        <dbReference type="EMBL" id="KAG8503017.1"/>
    </source>
</evidence>
<organism evidence="1 2">
    <name type="scientific">Gossypium anomalum</name>
    <dbReference type="NCBI Taxonomy" id="47600"/>
    <lineage>
        <taxon>Eukaryota</taxon>
        <taxon>Viridiplantae</taxon>
        <taxon>Streptophyta</taxon>
        <taxon>Embryophyta</taxon>
        <taxon>Tracheophyta</taxon>
        <taxon>Spermatophyta</taxon>
        <taxon>Magnoliopsida</taxon>
        <taxon>eudicotyledons</taxon>
        <taxon>Gunneridae</taxon>
        <taxon>Pentapetalae</taxon>
        <taxon>rosids</taxon>
        <taxon>malvids</taxon>
        <taxon>Malvales</taxon>
        <taxon>Malvaceae</taxon>
        <taxon>Malvoideae</taxon>
        <taxon>Gossypium</taxon>
    </lineage>
</organism>
<dbReference type="OrthoDB" id="1001780at2759"/>
<dbReference type="EMBL" id="JAHUZN010000001">
    <property type="protein sequence ID" value="KAG8503017.1"/>
    <property type="molecule type" value="Genomic_DNA"/>
</dbReference>
<accession>A0A8J6D947</accession>